<dbReference type="Pfam" id="PF02567">
    <property type="entry name" value="PhzC-PhzF"/>
    <property type="match status" value="1"/>
</dbReference>
<dbReference type="InterPro" id="IPR003719">
    <property type="entry name" value="Phenazine_PhzF-like"/>
</dbReference>
<evidence type="ECO:0000313" key="2">
    <source>
        <dbReference type="EMBL" id="EQD71161.1"/>
    </source>
</evidence>
<dbReference type="EC" id="5.1.-.-" evidence="2"/>
<name>T1BE30_9ZZZZ</name>
<dbReference type="AlphaFoldDB" id="T1BE30"/>
<proteinExistence type="predicted"/>
<dbReference type="GO" id="GO:0005737">
    <property type="term" value="C:cytoplasm"/>
    <property type="evidence" value="ECO:0007669"/>
    <property type="project" value="TreeGrafter"/>
</dbReference>
<comment type="caution">
    <text evidence="2">The sequence shown here is derived from an EMBL/GenBank/DDBJ whole genome shotgun (WGS) entry which is preliminary data.</text>
</comment>
<dbReference type="PIRSF" id="PIRSF016184">
    <property type="entry name" value="PhzC_PhzF"/>
    <property type="match status" value="1"/>
</dbReference>
<dbReference type="PANTHER" id="PTHR13774">
    <property type="entry name" value="PHENAZINE BIOSYNTHESIS PROTEIN"/>
    <property type="match status" value="1"/>
</dbReference>
<organism evidence="2">
    <name type="scientific">mine drainage metagenome</name>
    <dbReference type="NCBI Taxonomy" id="410659"/>
    <lineage>
        <taxon>unclassified sequences</taxon>
        <taxon>metagenomes</taxon>
        <taxon>ecological metagenomes</taxon>
    </lineage>
</organism>
<accession>T1BE30</accession>
<reference evidence="2" key="1">
    <citation type="submission" date="2013-08" db="EMBL/GenBank/DDBJ databases">
        <authorList>
            <person name="Mendez C."/>
            <person name="Richter M."/>
            <person name="Ferrer M."/>
            <person name="Sanchez J."/>
        </authorList>
    </citation>
    <scope>NUCLEOTIDE SEQUENCE</scope>
</reference>
<dbReference type="EMBL" id="AUZX01004315">
    <property type="protein sequence ID" value="EQD71161.1"/>
    <property type="molecule type" value="Genomic_DNA"/>
</dbReference>
<protein>
    <submittedName>
        <fullName evidence="2">Phenazine biosynthesis PhzC/PhzF protein</fullName>
        <ecNumber evidence="2">5.1.-.-</ecNumber>
    </submittedName>
</protein>
<reference evidence="2" key="2">
    <citation type="journal article" date="2014" name="ISME J.">
        <title>Microbial stratification in low pH oxic and suboxic macroscopic growths along an acid mine drainage.</title>
        <authorList>
            <person name="Mendez-Garcia C."/>
            <person name="Mesa V."/>
            <person name="Sprenger R.R."/>
            <person name="Richter M."/>
            <person name="Diez M.S."/>
            <person name="Solano J."/>
            <person name="Bargiela R."/>
            <person name="Golyshina O.V."/>
            <person name="Manteca A."/>
            <person name="Ramos J.L."/>
            <person name="Gallego J.R."/>
            <person name="Llorente I."/>
            <person name="Martins Dos Santos V.A."/>
            <person name="Jensen O.N."/>
            <person name="Pelaez A.I."/>
            <person name="Sanchez J."/>
            <person name="Ferrer M."/>
        </authorList>
    </citation>
    <scope>NUCLEOTIDE SEQUENCE</scope>
</reference>
<gene>
    <name evidence="2" type="ORF">B1A_05929</name>
</gene>
<dbReference type="GO" id="GO:0016853">
    <property type="term" value="F:isomerase activity"/>
    <property type="evidence" value="ECO:0007669"/>
    <property type="project" value="UniProtKB-KW"/>
</dbReference>
<keyword evidence="1 2" id="KW-0413">Isomerase</keyword>
<dbReference type="Gene3D" id="3.10.310.10">
    <property type="entry name" value="Diaminopimelate Epimerase, Chain A, domain 1"/>
    <property type="match status" value="2"/>
</dbReference>
<evidence type="ECO:0000256" key="1">
    <source>
        <dbReference type="ARBA" id="ARBA00023235"/>
    </source>
</evidence>
<dbReference type="SUPFAM" id="SSF54506">
    <property type="entry name" value="Diaminopimelate epimerase-like"/>
    <property type="match status" value="1"/>
</dbReference>
<dbReference type="PANTHER" id="PTHR13774:SF39">
    <property type="entry name" value="BIOSYNTHESIS PROTEIN, PUTATIVE-RELATED"/>
    <property type="match status" value="1"/>
</dbReference>
<dbReference type="NCBIfam" id="TIGR00654">
    <property type="entry name" value="PhzF_family"/>
    <property type="match status" value="1"/>
</dbReference>
<sequence>MTRKIQIHQVDAFTLERFTGNPAGVVLEADELTDAQMLAIARELNNADTAFLFAPDGPDHDIRARFFTPRTEAGFVGHATVAAHHVLSMRAGGRTRTRQKSKAGIVEIEVRGRDTGRRIAIRQNPPPLGRELNTRERLAVLDALALASDDLDPRCPLRIAGTSSTRLLIGVRGAGPLAQLKPDMSRLTTLSAQIGTAGYFVFALNPPGSEPLTEARMFCPALGIGEDPVSGNAHGLLGVYLVQLGLLAHDGHKAAFTGIQGRWLHRPGRVEIELEMTGSAVSAVWIIGQAVSVFETEMTLD</sequence>